<comment type="subcellular location">
    <subcellularLocation>
        <location evidence="1">Membrane</location>
        <topology evidence="1">Single-pass membrane protein</topology>
    </subcellularLocation>
</comment>
<dbReference type="Proteomes" id="UP000248536">
    <property type="component" value="Chromosome"/>
</dbReference>
<dbReference type="AlphaFoldDB" id="A0A2Z4LQY4"/>
<evidence type="ECO:0000256" key="4">
    <source>
        <dbReference type="ARBA" id="ARBA00023136"/>
    </source>
</evidence>
<dbReference type="PANTHER" id="PTHR30386:SF26">
    <property type="entry name" value="TRANSPORT PROTEIN COMB"/>
    <property type="match status" value="1"/>
</dbReference>
<sequence length="430" mass="49199">MPEHLNDIELRSEEVQDILTRVPSWMVRWGNTLFLFLILLLLSISWLIKYPDIITAEAIITTKIPPQKEYAAITSKLDTIYVKDSQPVSKNSILAVLENTANTEDVLYLKSILDTVKFKDRSFSFPLNELPILFLGDIEESYALFENNYSQYMLNKELRPFSNDAMANRISLSELMGRLGSLMGQYSLNESEMSLKRNDLERNKKLFDKGVISAQEYENKQQEYLLAERNFKNLGVTISQVREAIGNARNTSKGTEISKTKEELQLLKSSIQSLNLLKKAIVDWEDIYVFKSNMNGKVSFSNFWSKGQTVAQGDLVFTIIPTESLHYLAKVRAPSQNSGKLKVGQHVNVKLQDYPDTEFGVLSGKVESISLTPDEEGFYLINVSLPKQLITSYGNEVEFKQEMRGTAEIITEDLRLVERFFYQFKNLLNN</sequence>
<evidence type="ECO:0000313" key="8">
    <source>
        <dbReference type="Proteomes" id="UP000248536"/>
    </source>
</evidence>
<evidence type="ECO:0000256" key="2">
    <source>
        <dbReference type="ARBA" id="ARBA00022692"/>
    </source>
</evidence>
<keyword evidence="2 5" id="KW-0812">Transmembrane</keyword>
<evidence type="ECO:0000256" key="3">
    <source>
        <dbReference type="ARBA" id="ARBA00022989"/>
    </source>
</evidence>
<dbReference type="RefSeq" id="WP_112377651.1">
    <property type="nucleotide sequence ID" value="NZ_CP030104.1"/>
</dbReference>
<dbReference type="InterPro" id="IPR050739">
    <property type="entry name" value="MFP"/>
</dbReference>
<proteinExistence type="predicted"/>
<keyword evidence="4 5" id="KW-0472">Membrane</keyword>
<dbReference type="KEGG" id="spon:HME9304_01150"/>
<dbReference type="PRINTS" id="PR01490">
    <property type="entry name" value="RTXTOXIND"/>
</dbReference>
<dbReference type="PANTHER" id="PTHR30386">
    <property type="entry name" value="MEMBRANE FUSION SUBUNIT OF EMRAB-TOLC MULTIDRUG EFFLUX PUMP"/>
    <property type="match status" value="1"/>
</dbReference>
<dbReference type="InterPro" id="IPR058982">
    <property type="entry name" value="Beta-barrel_AprE"/>
</dbReference>
<evidence type="ECO:0000256" key="5">
    <source>
        <dbReference type="SAM" id="Phobius"/>
    </source>
</evidence>
<organism evidence="7 8">
    <name type="scientific">Flagellimonas maritima</name>
    <dbReference type="NCBI Taxonomy" id="1383885"/>
    <lineage>
        <taxon>Bacteria</taxon>
        <taxon>Pseudomonadati</taxon>
        <taxon>Bacteroidota</taxon>
        <taxon>Flavobacteriia</taxon>
        <taxon>Flavobacteriales</taxon>
        <taxon>Flavobacteriaceae</taxon>
        <taxon>Flagellimonas</taxon>
    </lineage>
</organism>
<reference evidence="7 8" key="1">
    <citation type="submission" date="2018-06" db="EMBL/GenBank/DDBJ databases">
        <title>Spongiibacterium sp. HME9304 Genome sequencing and assembly.</title>
        <authorList>
            <person name="Kang H."/>
            <person name="Kim H."/>
            <person name="Joh K."/>
        </authorList>
    </citation>
    <scope>NUCLEOTIDE SEQUENCE [LARGE SCALE GENOMIC DNA]</scope>
    <source>
        <strain evidence="7 8">HME9304</strain>
    </source>
</reference>
<evidence type="ECO:0000256" key="1">
    <source>
        <dbReference type="ARBA" id="ARBA00004167"/>
    </source>
</evidence>
<feature type="transmembrane region" description="Helical" evidence="5">
    <location>
        <begin position="29"/>
        <end position="48"/>
    </location>
</feature>
<dbReference type="Pfam" id="PF26002">
    <property type="entry name" value="Beta-barrel_AprE"/>
    <property type="match status" value="1"/>
</dbReference>
<dbReference type="OrthoDB" id="7057889at2"/>
<dbReference type="EMBL" id="CP030104">
    <property type="protein sequence ID" value="AWX44150.1"/>
    <property type="molecule type" value="Genomic_DNA"/>
</dbReference>
<evidence type="ECO:0000313" key="7">
    <source>
        <dbReference type="EMBL" id="AWX44150.1"/>
    </source>
</evidence>
<evidence type="ECO:0000259" key="6">
    <source>
        <dbReference type="Pfam" id="PF26002"/>
    </source>
</evidence>
<keyword evidence="8" id="KW-1185">Reference proteome</keyword>
<protein>
    <recommendedName>
        <fullName evidence="6">AprE-like beta-barrel domain-containing protein</fullName>
    </recommendedName>
</protein>
<dbReference type="Gene3D" id="1.10.287.470">
    <property type="entry name" value="Helix hairpin bin"/>
    <property type="match status" value="1"/>
</dbReference>
<accession>A0A2Z4LQY4</accession>
<keyword evidence="3 5" id="KW-1133">Transmembrane helix</keyword>
<feature type="domain" description="AprE-like beta-barrel" evidence="6">
    <location>
        <begin position="329"/>
        <end position="411"/>
    </location>
</feature>
<dbReference type="Gene3D" id="2.40.30.170">
    <property type="match status" value="1"/>
</dbReference>
<name>A0A2Z4LQY4_9FLAO</name>
<dbReference type="GO" id="GO:0016020">
    <property type="term" value="C:membrane"/>
    <property type="evidence" value="ECO:0007669"/>
    <property type="project" value="UniProtKB-SubCell"/>
</dbReference>
<gene>
    <name evidence="7" type="ORF">HME9304_01150</name>
</gene>